<evidence type="ECO:0000313" key="2">
    <source>
        <dbReference type="EMBL" id="QCN97443.1"/>
    </source>
</evidence>
<proteinExistence type="predicted"/>
<evidence type="ECO:0000259" key="1">
    <source>
        <dbReference type="PROSITE" id="PS50943"/>
    </source>
</evidence>
<dbReference type="SMART" id="SM00530">
    <property type="entry name" value="HTH_XRE"/>
    <property type="match status" value="1"/>
</dbReference>
<dbReference type="AlphaFoldDB" id="A0A4D8PFL7"/>
<gene>
    <name evidence="2" type="ORF">D3093_19630</name>
</gene>
<dbReference type="InterPro" id="IPR001387">
    <property type="entry name" value="Cro/C1-type_HTH"/>
</dbReference>
<reference evidence="2 3" key="1">
    <citation type="submission" date="2018-09" db="EMBL/GenBank/DDBJ databases">
        <title>Whole genome based analysis of evolution and adaptive divergence in Indian and Brazilian strains of Azospirillum brasilense.</title>
        <authorList>
            <person name="Singh C."/>
            <person name="Tripathi A.K."/>
        </authorList>
    </citation>
    <scope>NUCLEOTIDE SEQUENCE [LARGE SCALE GENOMIC DNA]</scope>
    <source>
        <strain evidence="2 3">MTCC4035</strain>
        <plasmid evidence="2 3">p1</plasmid>
    </source>
</reference>
<geneLocation type="plasmid" evidence="2 3">
    <name>p1</name>
</geneLocation>
<dbReference type="PROSITE" id="PS50943">
    <property type="entry name" value="HTH_CROC1"/>
    <property type="match status" value="1"/>
</dbReference>
<sequence>MPYRLSTAVEERVGNRDKFGDDYKALLARLVAERRRRGLTQWDIARAMGEDQSQVSKLERRERRLDIIDFVRYCRALDVAPGEWLDTTLASLRGDTTE</sequence>
<evidence type="ECO:0000313" key="3">
    <source>
        <dbReference type="Proteomes" id="UP000298595"/>
    </source>
</evidence>
<protein>
    <submittedName>
        <fullName evidence="2">XRE family transcriptional regulator</fullName>
    </submittedName>
</protein>
<name>A0A4D8PFL7_9PROT</name>
<dbReference type="EMBL" id="CP032322">
    <property type="protein sequence ID" value="QCN97443.1"/>
    <property type="molecule type" value="Genomic_DNA"/>
</dbReference>
<dbReference type="CDD" id="cd00093">
    <property type="entry name" value="HTH_XRE"/>
    <property type="match status" value="1"/>
</dbReference>
<dbReference type="Gene3D" id="1.10.260.40">
    <property type="entry name" value="lambda repressor-like DNA-binding domains"/>
    <property type="match status" value="1"/>
</dbReference>
<dbReference type="SUPFAM" id="SSF47413">
    <property type="entry name" value="lambda repressor-like DNA-binding domains"/>
    <property type="match status" value="1"/>
</dbReference>
<keyword evidence="2" id="KW-0614">Plasmid</keyword>
<feature type="domain" description="HTH cro/C1-type" evidence="1">
    <location>
        <begin position="30"/>
        <end position="84"/>
    </location>
</feature>
<accession>A0A4D8PFL7</accession>
<organism evidence="2 3">
    <name type="scientific">Azospirillum argentinense</name>
    <dbReference type="NCBI Taxonomy" id="2970906"/>
    <lineage>
        <taxon>Bacteria</taxon>
        <taxon>Pseudomonadati</taxon>
        <taxon>Pseudomonadota</taxon>
        <taxon>Alphaproteobacteria</taxon>
        <taxon>Rhodospirillales</taxon>
        <taxon>Azospirillaceae</taxon>
        <taxon>Azospirillum</taxon>
    </lineage>
</organism>
<dbReference type="Pfam" id="PF01381">
    <property type="entry name" value="HTH_3"/>
    <property type="match status" value="1"/>
</dbReference>
<dbReference type="Proteomes" id="UP000298595">
    <property type="component" value="Plasmid p1"/>
</dbReference>
<dbReference type="GO" id="GO:0003677">
    <property type="term" value="F:DNA binding"/>
    <property type="evidence" value="ECO:0007669"/>
    <property type="project" value="InterPro"/>
</dbReference>
<dbReference type="InterPro" id="IPR010982">
    <property type="entry name" value="Lambda_DNA-bd_dom_sf"/>
</dbReference>
<dbReference type="KEGG" id="aare:D3093_19630"/>